<proteinExistence type="predicted"/>
<dbReference type="EMBL" id="JAIZAY010000001">
    <property type="protein sequence ID" value="KAJ8048462.1"/>
    <property type="molecule type" value="Genomic_DNA"/>
</dbReference>
<protein>
    <submittedName>
        <fullName evidence="1">Uncharacterized protein</fullName>
    </submittedName>
</protein>
<evidence type="ECO:0000313" key="1">
    <source>
        <dbReference type="EMBL" id="KAJ8048462.1"/>
    </source>
</evidence>
<dbReference type="AlphaFoldDB" id="A0A9Q1HG18"/>
<keyword evidence="2" id="KW-1185">Reference proteome</keyword>
<gene>
    <name evidence="1" type="ORF">HOLleu_00788</name>
</gene>
<accession>A0A9Q1HG18</accession>
<dbReference type="PANTHER" id="PTHR33480:SF5">
    <property type="entry name" value="SI:DKEY-51D8.9"/>
    <property type="match status" value="1"/>
</dbReference>
<name>A0A9Q1HG18_HOLLE</name>
<organism evidence="1 2">
    <name type="scientific">Holothuria leucospilota</name>
    <name type="common">Black long sea cucumber</name>
    <name type="synonym">Mertensiothuria leucospilota</name>
    <dbReference type="NCBI Taxonomy" id="206669"/>
    <lineage>
        <taxon>Eukaryota</taxon>
        <taxon>Metazoa</taxon>
        <taxon>Echinodermata</taxon>
        <taxon>Eleutherozoa</taxon>
        <taxon>Echinozoa</taxon>
        <taxon>Holothuroidea</taxon>
        <taxon>Aspidochirotacea</taxon>
        <taxon>Aspidochirotida</taxon>
        <taxon>Holothuriidae</taxon>
        <taxon>Holothuria</taxon>
    </lineage>
</organism>
<reference evidence="1" key="1">
    <citation type="submission" date="2021-10" db="EMBL/GenBank/DDBJ databases">
        <title>Tropical sea cucumber genome reveals ecological adaptation and Cuvierian tubules defense mechanism.</title>
        <authorList>
            <person name="Chen T."/>
        </authorList>
    </citation>
    <scope>NUCLEOTIDE SEQUENCE</scope>
    <source>
        <strain evidence="1">Nanhai2018</strain>
        <tissue evidence="1">Muscle</tissue>
    </source>
</reference>
<comment type="caution">
    <text evidence="1">The sequence shown here is derived from an EMBL/GenBank/DDBJ whole genome shotgun (WGS) entry which is preliminary data.</text>
</comment>
<evidence type="ECO:0000313" key="2">
    <source>
        <dbReference type="Proteomes" id="UP001152320"/>
    </source>
</evidence>
<sequence>MNRPGPQEVKQTEQFQNVNKTMWDLEVSSTDWTNLYEVKWNQPLDPPVCKESANTQQVPWGRLDKGTPNIRTPFRKHLAAACQVMNLKKRELQGLPSFVGHNIRVHENFYRLPEDILQAGTSEILLAIGYGIISEYKGENLDETHFRLVALLTSYNLKKGRL</sequence>
<dbReference type="Proteomes" id="UP001152320">
    <property type="component" value="Chromosome 1"/>
</dbReference>
<dbReference type="PANTHER" id="PTHR33480">
    <property type="entry name" value="SET DOMAIN-CONTAINING PROTEIN-RELATED"/>
    <property type="match status" value="1"/>
</dbReference>